<dbReference type="InterPro" id="IPR001245">
    <property type="entry name" value="Ser-Thr/Tyr_kinase_cat_dom"/>
</dbReference>
<comment type="catalytic activity">
    <reaction evidence="9">
        <text>L-threonyl-[protein] + ATP = O-phospho-L-threonyl-[protein] + ADP + H(+)</text>
        <dbReference type="Rhea" id="RHEA:46608"/>
        <dbReference type="Rhea" id="RHEA-COMP:11060"/>
        <dbReference type="Rhea" id="RHEA-COMP:11605"/>
        <dbReference type="ChEBI" id="CHEBI:15378"/>
        <dbReference type="ChEBI" id="CHEBI:30013"/>
        <dbReference type="ChEBI" id="CHEBI:30616"/>
        <dbReference type="ChEBI" id="CHEBI:61977"/>
        <dbReference type="ChEBI" id="CHEBI:456216"/>
        <dbReference type="EC" id="2.7.11.1"/>
    </reaction>
</comment>
<dbReference type="GO" id="GO:0004674">
    <property type="term" value="F:protein serine/threonine kinase activity"/>
    <property type="evidence" value="ECO:0007669"/>
    <property type="project" value="UniProtKB-KW"/>
</dbReference>
<dbReference type="PIRSF" id="PIRSF000641">
    <property type="entry name" value="SRK"/>
    <property type="match status" value="1"/>
</dbReference>
<proteinExistence type="inferred from homology"/>
<dbReference type="SMART" id="SM00220">
    <property type="entry name" value="S_TKc"/>
    <property type="match status" value="1"/>
</dbReference>
<feature type="domain" description="Protein kinase" evidence="11">
    <location>
        <begin position="479"/>
        <end position="699"/>
    </location>
</feature>
<accession>A0AAP0HLZ3</accession>
<evidence type="ECO:0000313" key="15">
    <source>
        <dbReference type="Proteomes" id="UP001419268"/>
    </source>
</evidence>
<gene>
    <name evidence="14" type="ORF">Scep_028614</name>
</gene>
<evidence type="ECO:0000256" key="3">
    <source>
        <dbReference type="ARBA" id="ARBA00022729"/>
    </source>
</evidence>
<evidence type="ECO:0000259" key="13">
    <source>
        <dbReference type="PROSITE" id="PS50948"/>
    </source>
</evidence>
<comment type="similarity">
    <text evidence="9">Belongs to the protein kinase superfamily. Ser/Thr protein kinase family.</text>
</comment>
<keyword evidence="2 9" id="KW-0808">Transferase</keyword>
<dbReference type="PANTHER" id="PTHR32444">
    <property type="entry name" value="BULB-TYPE LECTIN DOMAIN-CONTAINING PROTEIN"/>
    <property type="match status" value="1"/>
</dbReference>
<evidence type="ECO:0000256" key="2">
    <source>
        <dbReference type="ARBA" id="ARBA00022679"/>
    </source>
</evidence>
<dbReference type="Gene3D" id="1.10.510.10">
    <property type="entry name" value="Transferase(Phosphotransferase) domain 1"/>
    <property type="match status" value="1"/>
</dbReference>
<keyword evidence="6 9" id="KW-0067">ATP-binding</keyword>
<feature type="transmembrane region" description="Helical" evidence="10">
    <location>
        <begin position="411"/>
        <end position="432"/>
    </location>
</feature>
<dbReference type="InterPro" id="IPR000719">
    <property type="entry name" value="Prot_kinase_dom"/>
</dbReference>
<dbReference type="Gene3D" id="2.90.10.10">
    <property type="entry name" value="Bulb-type lectin domain"/>
    <property type="match status" value="1"/>
</dbReference>
<protein>
    <recommendedName>
        <fullName evidence="9">Receptor-like serine/threonine-protein kinase</fullName>
        <ecNumber evidence="9">2.7.11.1</ecNumber>
    </recommendedName>
</protein>
<dbReference type="SUPFAM" id="SSF56112">
    <property type="entry name" value="Protein kinase-like (PK-like)"/>
    <property type="match status" value="1"/>
</dbReference>
<evidence type="ECO:0000256" key="5">
    <source>
        <dbReference type="ARBA" id="ARBA00022777"/>
    </source>
</evidence>
<dbReference type="InterPro" id="IPR024171">
    <property type="entry name" value="SRK-like_kinase"/>
</dbReference>
<keyword evidence="3" id="KW-0732">Signal</keyword>
<keyword evidence="4 9" id="KW-0547">Nucleotide-binding</keyword>
<dbReference type="EMBL" id="JBBNAG010000012">
    <property type="protein sequence ID" value="KAK9089532.1"/>
    <property type="molecule type" value="Genomic_DNA"/>
</dbReference>
<dbReference type="AlphaFoldDB" id="A0AAP0HLZ3"/>
<dbReference type="Proteomes" id="UP001419268">
    <property type="component" value="Unassembled WGS sequence"/>
</dbReference>
<evidence type="ECO:0000256" key="7">
    <source>
        <dbReference type="ARBA" id="ARBA00023157"/>
    </source>
</evidence>
<keyword evidence="10" id="KW-1133">Transmembrane helix</keyword>
<keyword evidence="15" id="KW-1185">Reference proteome</keyword>
<comment type="caution">
    <text evidence="14">The sequence shown here is derived from an EMBL/GenBank/DDBJ whole genome shotgun (WGS) entry which is preliminary data.</text>
</comment>
<dbReference type="InterPro" id="IPR008271">
    <property type="entry name" value="Ser/Thr_kinase_AS"/>
</dbReference>
<dbReference type="CDD" id="cd01098">
    <property type="entry name" value="PAN_AP_plant"/>
    <property type="match status" value="1"/>
</dbReference>
<feature type="domain" description="Bulb-type lectin" evidence="12">
    <location>
        <begin position="1"/>
        <end position="119"/>
    </location>
</feature>
<dbReference type="InterPro" id="IPR003609">
    <property type="entry name" value="Pan_app"/>
</dbReference>
<evidence type="ECO:0000313" key="14">
    <source>
        <dbReference type="EMBL" id="KAK9089532.1"/>
    </source>
</evidence>
<evidence type="ECO:0000256" key="1">
    <source>
        <dbReference type="ARBA" id="ARBA00022527"/>
    </source>
</evidence>
<evidence type="ECO:0000259" key="12">
    <source>
        <dbReference type="PROSITE" id="PS50927"/>
    </source>
</evidence>
<dbReference type="InterPro" id="IPR001480">
    <property type="entry name" value="Bulb-type_lectin_dom"/>
</dbReference>
<evidence type="ECO:0000256" key="4">
    <source>
        <dbReference type="ARBA" id="ARBA00022741"/>
    </source>
</evidence>
<evidence type="ECO:0000256" key="9">
    <source>
        <dbReference type="PIRNR" id="PIRNR000641"/>
    </source>
</evidence>
<dbReference type="PROSITE" id="PS00108">
    <property type="entry name" value="PROTEIN_KINASE_ST"/>
    <property type="match status" value="1"/>
</dbReference>
<keyword evidence="5 9" id="KW-0418">Kinase</keyword>
<dbReference type="GO" id="GO:0048544">
    <property type="term" value="P:recognition of pollen"/>
    <property type="evidence" value="ECO:0007669"/>
    <property type="project" value="InterPro"/>
</dbReference>
<dbReference type="Gene3D" id="3.30.200.20">
    <property type="entry name" value="Phosphorylase Kinase, domain 1"/>
    <property type="match status" value="1"/>
</dbReference>
<dbReference type="SMART" id="SM00473">
    <property type="entry name" value="PAN_AP"/>
    <property type="match status" value="1"/>
</dbReference>
<dbReference type="InterPro" id="IPR036426">
    <property type="entry name" value="Bulb-type_lectin_dom_sf"/>
</dbReference>
<evidence type="ECO:0000256" key="10">
    <source>
        <dbReference type="SAM" id="Phobius"/>
    </source>
</evidence>
<sequence>MSIRGNQTLTSDGESFAIGFFSPGNSTNQYLGIWYNKIPGQAVVWIANRNNPLSRNSSGVFMLNRDGNLVLMDGTRYVWSSNISFVTGTVSNSTVVILQNSGNLILRDGVGMVLWRSFDHPTDTLLPGMKIGLNKKTGHNGLLTSWKAEDDPTSGDFAIGVDPRRPIQLTIWNKSLLHWRSNVWDGSLFQTTIDGSRNNYLSYIAYAENSDGFYMTFGVSDSSIVSRWVLNTTGVVELLSWQENSKKWAVLWGFPRDECDIYGRCGPFGSCDTNNKPGICNCLTGFKPTIQKDWENGNWSGGCARQKELKCDKGDEFIRLEGMKLPDHFIAAGNLTVEQCEIQCQKNCSCIAYGYVNTSIVGVKWRCIHWGGDLTDLRRIHDGRHDLYVRLDGSELGASGKGQGGKTKKMIVIPVAITIGILLIGTLCCLFHRRNKFKRPKRGSDMGIKFKASTSLGSKNDSEVNSFSLSSIMAATDSFSAANKLGEGGFGPVYQGSLVDGREIAVKRLSKKSGQGLEEFMNEVTVIAKLQHKNLVRLLGSCIQKEEKMLIYEYMPNKSLDKHLFDPSKQVNLDWSLRFGIIEGIAQGILYLHKYSRLRIIHRDLKASNILLDDSLNPKISDFGMARIFGGNQTEANTGRVVGTLGYMSPEYALNGHFSEKSDVFSFGVLLIEIISSKRNTGLGAMERGPGIRANRSIY</sequence>
<dbReference type="EC" id="2.7.11.1" evidence="9"/>
<evidence type="ECO:0000259" key="11">
    <source>
        <dbReference type="PROSITE" id="PS50011"/>
    </source>
</evidence>
<organism evidence="14 15">
    <name type="scientific">Stephania cephalantha</name>
    <dbReference type="NCBI Taxonomy" id="152367"/>
    <lineage>
        <taxon>Eukaryota</taxon>
        <taxon>Viridiplantae</taxon>
        <taxon>Streptophyta</taxon>
        <taxon>Embryophyta</taxon>
        <taxon>Tracheophyta</taxon>
        <taxon>Spermatophyta</taxon>
        <taxon>Magnoliopsida</taxon>
        <taxon>Ranunculales</taxon>
        <taxon>Menispermaceae</taxon>
        <taxon>Menispermoideae</taxon>
        <taxon>Cissampelideae</taxon>
        <taxon>Stephania</taxon>
    </lineage>
</organism>
<evidence type="ECO:0000256" key="6">
    <source>
        <dbReference type="ARBA" id="ARBA00022840"/>
    </source>
</evidence>
<feature type="domain" description="Apple" evidence="13">
    <location>
        <begin position="311"/>
        <end position="392"/>
    </location>
</feature>
<dbReference type="SUPFAM" id="SSF51110">
    <property type="entry name" value="alpha-D-mannose-specific plant lectins"/>
    <property type="match status" value="1"/>
</dbReference>
<keyword evidence="1 9" id="KW-0723">Serine/threonine-protein kinase</keyword>
<dbReference type="PANTHER" id="PTHR32444:SF247">
    <property type="entry name" value="OS01G0958200 PROTEIN"/>
    <property type="match status" value="1"/>
</dbReference>
<keyword evidence="10" id="KW-0472">Membrane</keyword>
<dbReference type="InterPro" id="IPR011009">
    <property type="entry name" value="Kinase-like_dom_sf"/>
</dbReference>
<dbReference type="PROSITE" id="PS50011">
    <property type="entry name" value="PROTEIN_KINASE_DOM"/>
    <property type="match status" value="1"/>
</dbReference>
<dbReference type="Pfam" id="PF08276">
    <property type="entry name" value="PAN_2"/>
    <property type="match status" value="1"/>
</dbReference>
<keyword evidence="7" id="KW-1015">Disulfide bond</keyword>
<comment type="catalytic activity">
    <reaction evidence="9">
        <text>L-seryl-[protein] + ATP = O-phospho-L-seryl-[protein] + ADP + H(+)</text>
        <dbReference type="Rhea" id="RHEA:17989"/>
        <dbReference type="Rhea" id="RHEA-COMP:9863"/>
        <dbReference type="Rhea" id="RHEA-COMP:11604"/>
        <dbReference type="ChEBI" id="CHEBI:15378"/>
        <dbReference type="ChEBI" id="CHEBI:29999"/>
        <dbReference type="ChEBI" id="CHEBI:30616"/>
        <dbReference type="ChEBI" id="CHEBI:83421"/>
        <dbReference type="ChEBI" id="CHEBI:456216"/>
        <dbReference type="EC" id="2.7.11.1"/>
    </reaction>
</comment>
<evidence type="ECO:0000256" key="8">
    <source>
        <dbReference type="ARBA" id="ARBA00023180"/>
    </source>
</evidence>
<keyword evidence="10" id="KW-0812">Transmembrane</keyword>
<dbReference type="Pfam" id="PF07714">
    <property type="entry name" value="PK_Tyr_Ser-Thr"/>
    <property type="match status" value="1"/>
</dbReference>
<reference evidence="14 15" key="1">
    <citation type="submission" date="2024-01" db="EMBL/GenBank/DDBJ databases">
        <title>Genome assemblies of Stephania.</title>
        <authorList>
            <person name="Yang L."/>
        </authorList>
    </citation>
    <scope>NUCLEOTIDE SEQUENCE [LARGE SCALE GENOMIC DNA]</scope>
    <source>
        <strain evidence="14">JXDWG</strain>
        <tissue evidence="14">Leaf</tissue>
    </source>
</reference>
<dbReference type="FunFam" id="1.10.510.10:FF:001019">
    <property type="entry name" value="G-type lectin S-receptor-like serine/threonine-protein kinase B120"/>
    <property type="match status" value="1"/>
</dbReference>
<name>A0AAP0HLZ3_9MAGN</name>
<dbReference type="FunFam" id="3.30.200.20:FF:000418">
    <property type="entry name" value="G-type lectin S-receptor-like serine/threonine-protein kinase"/>
    <property type="match status" value="1"/>
</dbReference>
<dbReference type="Pfam" id="PF00954">
    <property type="entry name" value="S_locus_glycop"/>
    <property type="match status" value="1"/>
</dbReference>
<dbReference type="InterPro" id="IPR000858">
    <property type="entry name" value="S_locus_glycoprot_dom"/>
</dbReference>
<keyword evidence="8" id="KW-0325">Glycoprotein</keyword>
<dbReference type="SUPFAM" id="SSF57414">
    <property type="entry name" value="Hairpin loop containing domain-like"/>
    <property type="match status" value="1"/>
</dbReference>
<dbReference type="SMART" id="SM00108">
    <property type="entry name" value="B_lectin"/>
    <property type="match status" value="1"/>
</dbReference>
<dbReference type="CDD" id="cd00028">
    <property type="entry name" value="B_lectin"/>
    <property type="match status" value="1"/>
</dbReference>
<dbReference type="PROSITE" id="PS50927">
    <property type="entry name" value="BULB_LECTIN"/>
    <property type="match status" value="1"/>
</dbReference>
<dbReference type="GO" id="GO:0005524">
    <property type="term" value="F:ATP binding"/>
    <property type="evidence" value="ECO:0007669"/>
    <property type="project" value="UniProtKB-KW"/>
</dbReference>
<dbReference type="Pfam" id="PF01453">
    <property type="entry name" value="B_lectin"/>
    <property type="match status" value="1"/>
</dbReference>
<dbReference type="PROSITE" id="PS50948">
    <property type="entry name" value="PAN"/>
    <property type="match status" value="1"/>
</dbReference>